<gene>
    <name evidence="9" type="ORF">NECHADRAFT_13889</name>
</gene>
<keyword evidence="4" id="KW-0238">DNA-binding</keyword>
<dbReference type="eggNOG" id="ENOG502SMMJ">
    <property type="taxonomic scope" value="Eukaryota"/>
</dbReference>
<feature type="non-terminal residue" evidence="9">
    <location>
        <position position="1"/>
    </location>
</feature>
<name>C7ZJN0_FUSV7</name>
<dbReference type="SMART" id="SM00906">
    <property type="entry name" value="Fungal_trans"/>
    <property type="match status" value="1"/>
</dbReference>
<dbReference type="GO" id="GO:0005634">
    <property type="term" value="C:nucleus"/>
    <property type="evidence" value="ECO:0007669"/>
    <property type="project" value="TreeGrafter"/>
</dbReference>
<feature type="non-terminal residue" evidence="9">
    <location>
        <position position="504"/>
    </location>
</feature>
<keyword evidence="3" id="KW-0805">Transcription regulation</keyword>
<evidence type="ECO:0000256" key="2">
    <source>
        <dbReference type="ARBA" id="ARBA00022833"/>
    </source>
</evidence>
<evidence type="ECO:0000256" key="1">
    <source>
        <dbReference type="ARBA" id="ARBA00022723"/>
    </source>
</evidence>
<sequence length="504" mass="56774">DDTSDGYKLQEKCKRLARALKGPHVPEPSGRRIANIDLKSVVPSRAVCDHLLGLYFRTYNSIYRVLHKPTFEQELDVYWADKKAAGDLFVYKLVLALSIGATFYTGQDARAVRKAVSRAASDVVLACQTWHCVPLTKHALAEGTIQLFILSLLARQTNSVSVGGDNVWISAGALLRTATMMGLHRDPLHLCHVSIFRGEMRRRLWYGILEVLVQASIDNGQLPMLASDEWDTAVPANVDDEELTEDMLFHPISRPLDKVWTQSSVQCALARSLTLRLRVAKALNSFHSELSYEETLQMGKELSDECVANNKLFGPCKLSCNEPDELRHKLFQLQLLDTLTRRFLLSLHTPFAYKSSHDPTYYFSRHVCLDSALKLLTHVTPTPMPSPLEQTPSKQSDHRQRPRISEDEYNLMKLRSRGTFRSILYDATTTVCLELTQQLREDPSAALFGTSPESRSLPPMRGELYSTVKAAVETQKSRIWEGETNVKGFVFFATAMAQVDGMIQ</sequence>
<dbReference type="InterPro" id="IPR051430">
    <property type="entry name" value="Fungal_TF_Env_Response"/>
</dbReference>
<dbReference type="GO" id="GO:0000978">
    <property type="term" value="F:RNA polymerase II cis-regulatory region sequence-specific DNA binding"/>
    <property type="evidence" value="ECO:0007669"/>
    <property type="project" value="TreeGrafter"/>
</dbReference>
<dbReference type="InParanoid" id="C7ZJN0"/>
<evidence type="ECO:0000256" key="5">
    <source>
        <dbReference type="ARBA" id="ARBA00023163"/>
    </source>
</evidence>
<accession>C7ZJN0</accession>
<dbReference type="GO" id="GO:0001228">
    <property type="term" value="F:DNA-binding transcription activator activity, RNA polymerase II-specific"/>
    <property type="evidence" value="ECO:0007669"/>
    <property type="project" value="TreeGrafter"/>
</dbReference>
<evidence type="ECO:0000313" key="10">
    <source>
        <dbReference type="Proteomes" id="UP000005206"/>
    </source>
</evidence>
<evidence type="ECO:0000259" key="8">
    <source>
        <dbReference type="SMART" id="SM00906"/>
    </source>
</evidence>
<dbReference type="VEuPathDB" id="FungiDB:NECHADRAFT_13889"/>
<dbReference type="EMBL" id="GG698935">
    <property type="protein sequence ID" value="EEU35732.1"/>
    <property type="molecule type" value="Genomic_DNA"/>
</dbReference>
<keyword evidence="5" id="KW-0804">Transcription</keyword>
<proteinExistence type="predicted"/>
<dbReference type="PANTHER" id="PTHR31944:SF129">
    <property type="entry name" value="ASPYRIDONES CLUSTER REGULATOR APDR-RELATED"/>
    <property type="match status" value="1"/>
</dbReference>
<dbReference type="STRING" id="660122.C7ZJN0"/>
<dbReference type="Pfam" id="PF04082">
    <property type="entry name" value="Fungal_trans"/>
    <property type="match status" value="1"/>
</dbReference>
<dbReference type="GO" id="GO:0006351">
    <property type="term" value="P:DNA-templated transcription"/>
    <property type="evidence" value="ECO:0007669"/>
    <property type="project" value="InterPro"/>
</dbReference>
<dbReference type="GO" id="GO:0008270">
    <property type="term" value="F:zinc ion binding"/>
    <property type="evidence" value="ECO:0007669"/>
    <property type="project" value="InterPro"/>
</dbReference>
<keyword evidence="6" id="KW-0539">Nucleus</keyword>
<keyword evidence="10" id="KW-1185">Reference proteome</keyword>
<dbReference type="CDD" id="cd12148">
    <property type="entry name" value="fungal_TF_MHR"/>
    <property type="match status" value="1"/>
</dbReference>
<organism evidence="9 10">
    <name type="scientific">Fusarium vanettenii (strain ATCC MYA-4622 / CBS 123669 / FGSC 9596 / NRRL 45880 / 77-13-4)</name>
    <name type="common">Fusarium solani subsp. pisi</name>
    <dbReference type="NCBI Taxonomy" id="660122"/>
    <lineage>
        <taxon>Eukaryota</taxon>
        <taxon>Fungi</taxon>
        <taxon>Dikarya</taxon>
        <taxon>Ascomycota</taxon>
        <taxon>Pezizomycotina</taxon>
        <taxon>Sordariomycetes</taxon>
        <taxon>Hypocreomycetidae</taxon>
        <taxon>Hypocreales</taxon>
        <taxon>Nectriaceae</taxon>
        <taxon>Fusarium</taxon>
        <taxon>Fusarium solani species complex</taxon>
        <taxon>Fusarium vanettenii</taxon>
    </lineage>
</organism>
<protein>
    <recommendedName>
        <fullName evidence="8">Xylanolytic transcriptional activator regulatory domain-containing protein</fullName>
    </recommendedName>
</protein>
<dbReference type="PANTHER" id="PTHR31944">
    <property type="entry name" value="HEME-RESPONSIVE ZINC FINGER TRANSCRIPTION FACTOR HAP1"/>
    <property type="match status" value="1"/>
</dbReference>
<keyword evidence="1" id="KW-0479">Metal-binding</keyword>
<reference evidence="9 10" key="1">
    <citation type="journal article" date="2009" name="PLoS Genet.">
        <title>The genome of Nectria haematococca: contribution of supernumerary chromosomes to gene expansion.</title>
        <authorList>
            <person name="Coleman J.J."/>
            <person name="Rounsley S.D."/>
            <person name="Rodriguez-Carres M."/>
            <person name="Kuo A."/>
            <person name="Wasmann C.C."/>
            <person name="Grimwood J."/>
            <person name="Schmutz J."/>
            <person name="Taga M."/>
            <person name="White G.J."/>
            <person name="Zhou S."/>
            <person name="Schwartz D.C."/>
            <person name="Freitag M."/>
            <person name="Ma L.J."/>
            <person name="Danchin E.G."/>
            <person name="Henrissat B."/>
            <person name="Coutinho P.M."/>
            <person name="Nelson D.R."/>
            <person name="Straney D."/>
            <person name="Napoli C.A."/>
            <person name="Barker B.M."/>
            <person name="Gribskov M."/>
            <person name="Rep M."/>
            <person name="Kroken S."/>
            <person name="Molnar I."/>
            <person name="Rensing C."/>
            <person name="Kennell J.C."/>
            <person name="Zamora J."/>
            <person name="Farman M.L."/>
            <person name="Selker E.U."/>
            <person name="Salamov A."/>
            <person name="Shapiro H."/>
            <person name="Pangilinan J."/>
            <person name="Lindquist E."/>
            <person name="Lamers C."/>
            <person name="Grigoriev I.V."/>
            <person name="Geiser D.M."/>
            <person name="Covert S.F."/>
            <person name="Temporini E."/>
            <person name="Vanetten H.D."/>
        </authorList>
    </citation>
    <scope>NUCLEOTIDE SEQUENCE [LARGE SCALE GENOMIC DNA]</scope>
    <source>
        <strain evidence="10">ATCC MYA-4622 / CBS 123669 / FGSC 9596 / NRRL 45880 / 77-13-4</strain>
    </source>
</reference>
<dbReference type="AlphaFoldDB" id="C7ZJN0"/>
<keyword evidence="2" id="KW-0862">Zinc</keyword>
<dbReference type="OrthoDB" id="5154012at2759"/>
<evidence type="ECO:0000256" key="3">
    <source>
        <dbReference type="ARBA" id="ARBA00023015"/>
    </source>
</evidence>
<dbReference type="Proteomes" id="UP000005206">
    <property type="component" value="Chromosome 7"/>
</dbReference>
<evidence type="ECO:0000256" key="7">
    <source>
        <dbReference type="SAM" id="MobiDB-lite"/>
    </source>
</evidence>
<feature type="domain" description="Xylanolytic transcriptional activator regulatory" evidence="8">
    <location>
        <begin position="167"/>
        <end position="241"/>
    </location>
</feature>
<dbReference type="KEGG" id="nhe:NECHADRAFT_13889"/>
<feature type="region of interest" description="Disordered" evidence="7">
    <location>
        <begin position="380"/>
        <end position="404"/>
    </location>
</feature>
<dbReference type="HOGENOM" id="CLU_007091_3_2_1"/>
<dbReference type="GeneID" id="9676299"/>
<dbReference type="InterPro" id="IPR007219">
    <property type="entry name" value="XnlR_reg_dom"/>
</dbReference>
<dbReference type="RefSeq" id="XP_003041445.1">
    <property type="nucleotide sequence ID" value="XM_003041399.1"/>
</dbReference>
<evidence type="ECO:0000256" key="6">
    <source>
        <dbReference type="ARBA" id="ARBA00023242"/>
    </source>
</evidence>
<evidence type="ECO:0000256" key="4">
    <source>
        <dbReference type="ARBA" id="ARBA00023125"/>
    </source>
</evidence>
<evidence type="ECO:0000313" key="9">
    <source>
        <dbReference type="EMBL" id="EEU35732.1"/>
    </source>
</evidence>
<dbReference type="OMA" id="VGHEILC"/>
<feature type="compositionally biased region" description="Basic and acidic residues" evidence="7">
    <location>
        <begin position="395"/>
        <end position="404"/>
    </location>
</feature>